<evidence type="ECO:0000313" key="6">
    <source>
        <dbReference type="EMBL" id="CAB5238622.1"/>
    </source>
</evidence>
<protein>
    <submittedName>
        <fullName evidence="4">PD-(D/E)XK nuclease superfamily</fullName>
    </submittedName>
</protein>
<dbReference type="EMBL" id="LR797019">
    <property type="protein sequence ID" value="CAB4182229.1"/>
    <property type="molecule type" value="Genomic_DNA"/>
</dbReference>
<evidence type="ECO:0000313" key="4">
    <source>
        <dbReference type="EMBL" id="CAB4198572.1"/>
    </source>
</evidence>
<dbReference type="EMBL" id="LR798454">
    <property type="protein sequence ID" value="CAB5238622.1"/>
    <property type="molecule type" value="Genomic_DNA"/>
</dbReference>
<gene>
    <name evidence="3" type="ORF">UFOVP1066_182</name>
    <name evidence="4" type="ORF">UFOVP1315_155</name>
    <name evidence="5" type="ORF">UFOVP1421_116</name>
    <name evidence="6" type="ORF">UFOVP1525_126</name>
    <name evidence="2" type="ORF">UFOVP909_89</name>
</gene>
<proteinExistence type="predicted"/>
<reference evidence="4" key="1">
    <citation type="submission" date="2020-05" db="EMBL/GenBank/DDBJ databases">
        <authorList>
            <person name="Chiriac C."/>
            <person name="Salcher M."/>
            <person name="Ghai R."/>
            <person name="Kavagutti S V."/>
        </authorList>
    </citation>
    <scope>NUCLEOTIDE SEQUENCE</scope>
</reference>
<dbReference type="EMBL" id="LR797272">
    <property type="protein sequence ID" value="CAB4198572.1"/>
    <property type="molecule type" value="Genomic_DNA"/>
</dbReference>
<dbReference type="InterPro" id="IPR011335">
    <property type="entry name" value="Restrct_endonuc-II-like"/>
</dbReference>
<dbReference type="EMBL" id="LR796861">
    <property type="protein sequence ID" value="CAB4170579.1"/>
    <property type="molecule type" value="Genomic_DNA"/>
</dbReference>
<dbReference type="PANTHER" id="PTHR31340:SF3">
    <property type="entry name" value="MITOCHONDRIAL GENOME MAINTENANCE EXONUCLEASE 1"/>
    <property type="match status" value="1"/>
</dbReference>
<evidence type="ECO:0000313" key="3">
    <source>
        <dbReference type="EMBL" id="CAB4182229.1"/>
    </source>
</evidence>
<dbReference type="PANTHER" id="PTHR31340">
    <property type="entry name" value="MITOCHONDRIAL GENOME MAINTENANCE EXONUCLEASE 1"/>
    <property type="match status" value="1"/>
</dbReference>
<dbReference type="InterPro" id="IPR011604">
    <property type="entry name" value="PDDEXK-like_dom_sf"/>
</dbReference>
<dbReference type="Gene3D" id="3.90.320.10">
    <property type="match status" value="1"/>
</dbReference>
<evidence type="ECO:0000259" key="1">
    <source>
        <dbReference type="Pfam" id="PF12705"/>
    </source>
</evidence>
<organism evidence="4">
    <name type="scientific">uncultured Caudovirales phage</name>
    <dbReference type="NCBI Taxonomy" id="2100421"/>
    <lineage>
        <taxon>Viruses</taxon>
        <taxon>Duplodnaviria</taxon>
        <taxon>Heunggongvirae</taxon>
        <taxon>Uroviricota</taxon>
        <taxon>Caudoviricetes</taxon>
        <taxon>Peduoviridae</taxon>
        <taxon>Maltschvirus</taxon>
        <taxon>Maltschvirus maltsch</taxon>
    </lineage>
</organism>
<name>A0A6J5RR98_9CAUD</name>
<feature type="domain" description="PD-(D/E)XK endonuclease-like" evidence="1">
    <location>
        <begin position="124"/>
        <end position="192"/>
    </location>
</feature>
<dbReference type="InterPro" id="IPR038726">
    <property type="entry name" value="PDDEXK_AddAB-type"/>
</dbReference>
<dbReference type="SUPFAM" id="SSF52980">
    <property type="entry name" value="Restriction endonuclease-like"/>
    <property type="match status" value="1"/>
</dbReference>
<dbReference type="EMBL" id="LR797375">
    <property type="protein sequence ID" value="CAB4211509.1"/>
    <property type="molecule type" value="Genomic_DNA"/>
</dbReference>
<sequence>MLYQTQMPNQPADVEAVSQSKVRNFIRHDFGKLERDTKPDGTRLYKTPSGKSYPSVTTVTGLHSAKGIMEWRKRVGEAEANRVSGKASARGTRIHQHCEDFLLGEHVEPDMFDAEMFNSIRPLLDQIDNIHCLETPLWSDHLQVAGTVDCIAEFQGKLSVIDFKTSSKPKDRDDIHNYFMQTAAYAVAFEERTGIPIGRLVIIMAVDSDDPRWFIEKRDNWIGGFRKLRLDYKNLKNI</sequence>
<dbReference type="Pfam" id="PF12705">
    <property type="entry name" value="PDDEXK_1"/>
    <property type="match status" value="1"/>
</dbReference>
<accession>A0A6J5RR98</accession>
<evidence type="ECO:0000313" key="5">
    <source>
        <dbReference type="EMBL" id="CAB4211509.1"/>
    </source>
</evidence>
<evidence type="ECO:0000313" key="2">
    <source>
        <dbReference type="EMBL" id="CAB4170579.1"/>
    </source>
</evidence>